<proteinExistence type="predicted"/>
<keyword evidence="2" id="KW-0012">Acyltransferase</keyword>
<organism evidence="2 3">
    <name type="scientific">Cohnella yongneupensis</name>
    <dbReference type="NCBI Taxonomy" id="425006"/>
    <lineage>
        <taxon>Bacteria</taxon>
        <taxon>Bacillati</taxon>
        <taxon>Bacillota</taxon>
        <taxon>Bacilli</taxon>
        <taxon>Bacillales</taxon>
        <taxon>Paenibacillaceae</taxon>
        <taxon>Cohnella</taxon>
    </lineage>
</organism>
<feature type="domain" description="N-acetyltransferase" evidence="1">
    <location>
        <begin position="9"/>
        <end position="175"/>
    </location>
</feature>
<name>A0ABW0QZB0_9BACL</name>
<dbReference type="RefSeq" id="WP_378110105.1">
    <property type="nucleotide sequence ID" value="NZ_JBHSNC010000007.1"/>
</dbReference>
<dbReference type="InterPro" id="IPR000182">
    <property type="entry name" value="GNAT_dom"/>
</dbReference>
<protein>
    <submittedName>
        <fullName evidence="2">GNAT family N-acetyltransferase</fullName>
        <ecNumber evidence="2">2.3.-.-</ecNumber>
    </submittedName>
</protein>
<dbReference type="Pfam" id="PF13302">
    <property type="entry name" value="Acetyltransf_3"/>
    <property type="match status" value="1"/>
</dbReference>
<dbReference type="Proteomes" id="UP001596108">
    <property type="component" value="Unassembled WGS sequence"/>
</dbReference>
<gene>
    <name evidence="2" type="ORF">ACFPQ4_02280</name>
</gene>
<dbReference type="Gene3D" id="3.40.630.30">
    <property type="match status" value="1"/>
</dbReference>
<evidence type="ECO:0000313" key="2">
    <source>
        <dbReference type="EMBL" id="MFC5528279.1"/>
    </source>
</evidence>
<dbReference type="EMBL" id="JBHSNC010000007">
    <property type="protein sequence ID" value="MFC5528279.1"/>
    <property type="molecule type" value="Genomic_DNA"/>
</dbReference>
<comment type="caution">
    <text evidence="2">The sequence shown here is derived from an EMBL/GenBank/DDBJ whole genome shotgun (WGS) entry which is preliminary data.</text>
</comment>
<evidence type="ECO:0000259" key="1">
    <source>
        <dbReference type="PROSITE" id="PS51186"/>
    </source>
</evidence>
<sequence length="194" mass="22782">MPHLYGDTIKLREYRREDLPWIRMWVNNPEIVSYLSDIFLYPHTQQSTEEFLESMLEGKPDGRGFVICEPGSEQYIGNVNLDSIDWKNRVGSIGIVIGSPEYLGLGIGTEAMKLLVRFAFLELNLNRLELQVYDFNERAYRSYIKCGFVEEGRLRQRLYKNGRYADVIQMGLLRSEWVDERENGDLSKTREKRE</sequence>
<dbReference type="PANTHER" id="PTHR43415:SF3">
    <property type="entry name" value="GNAT-FAMILY ACETYLTRANSFERASE"/>
    <property type="match status" value="1"/>
</dbReference>
<dbReference type="InterPro" id="IPR016181">
    <property type="entry name" value="Acyl_CoA_acyltransferase"/>
</dbReference>
<keyword evidence="3" id="KW-1185">Reference proteome</keyword>
<dbReference type="PROSITE" id="PS51186">
    <property type="entry name" value="GNAT"/>
    <property type="match status" value="1"/>
</dbReference>
<dbReference type="PANTHER" id="PTHR43415">
    <property type="entry name" value="SPERMIDINE N(1)-ACETYLTRANSFERASE"/>
    <property type="match status" value="1"/>
</dbReference>
<reference evidence="3" key="1">
    <citation type="journal article" date="2019" name="Int. J. Syst. Evol. Microbiol.">
        <title>The Global Catalogue of Microorganisms (GCM) 10K type strain sequencing project: providing services to taxonomists for standard genome sequencing and annotation.</title>
        <authorList>
            <consortium name="The Broad Institute Genomics Platform"/>
            <consortium name="The Broad Institute Genome Sequencing Center for Infectious Disease"/>
            <person name="Wu L."/>
            <person name="Ma J."/>
        </authorList>
    </citation>
    <scope>NUCLEOTIDE SEQUENCE [LARGE SCALE GENOMIC DNA]</scope>
    <source>
        <strain evidence="3">CGMCC 1.18578</strain>
    </source>
</reference>
<keyword evidence="2" id="KW-0808">Transferase</keyword>
<dbReference type="EC" id="2.3.-.-" evidence="2"/>
<dbReference type="GO" id="GO:0016746">
    <property type="term" value="F:acyltransferase activity"/>
    <property type="evidence" value="ECO:0007669"/>
    <property type="project" value="UniProtKB-KW"/>
</dbReference>
<accession>A0ABW0QZB0</accession>
<evidence type="ECO:0000313" key="3">
    <source>
        <dbReference type="Proteomes" id="UP001596108"/>
    </source>
</evidence>
<dbReference type="SUPFAM" id="SSF55729">
    <property type="entry name" value="Acyl-CoA N-acyltransferases (Nat)"/>
    <property type="match status" value="1"/>
</dbReference>